<dbReference type="InterPro" id="IPR001608">
    <property type="entry name" value="Ala_racemase_N"/>
</dbReference>
<dbReference type="PIRSF" id="PIRSF004848">
    <property type="entry name" value="YBL036c_PLPDEIII"/>
    <property type="match status" value="1"/>
</dbReference>
<dbReference type="AlphaFoldDB" id="A0A0E9LU37"/>
<dbReference type="NCBIfam" id="TIGR00044">
    <property type="entry name" value="YggS family pyridoxal phosphate-dependent enzyme"/>
    <property type="match status" value="1"/>
</dbReference>
<comment type="cofactor">
    <cofactor evidence="3">
        <name>pyridoxal 5'-phosphate</name>
        <dbReference type="ChEBI" id="CHEBI:597326"/>
    </cofactor>
</comment>
<sequence length="228" mass="26171">MSITERFESVKQNIPGNVLLIAVTKTHPVELIQSSYDYGYRHFGENKVQELIAKKEALPDDIVWHMIGHLQSNKVKLIAPFVGLIHGVDSLKLLKTIDKEGKKNHRVIPCLLQIHIAEEQTKFGFSPDEIRALFETHPLKEFENIEIRGLMGMATFTEDKNQVRREFKILKTIFEELKQTWFLNTPYFKELSMGMSDDYQVAIEEGSTMVRVGSALFGERDYLSGQGK</sequence>
<keyword evidence="1 2" id="KW-0663">Pyridoxal phosphate</keyword>
<keyword evidence="7" id="KW-1185">Reference proteome</keyword>
<dbReference type="SUPFAM" id="SSF51419">
    <property type="entry name" value="PLP-binding barrel"/>
    <property type="match status" value="1"/>
</dbReference>
<dbReference type="STRING" id="1236989.JCM15548_1772"/>
<dbReference type="EMBL" id="BAZW01000004">
    <property type="protein sequence ID" value="GAO28651.1"/>
    <property type="molecule type" value="Genomic_DNA"/>
</dbReference>
<evidence type="ECO:0000256" key="2">
    <source>
        <dbReference type="HAMAP-Rule" id="MF_02087"/>
    </source>
</evidence>
<dbReference type="Gene3D" id="3.20.20.10">
    <property type="entry name" value="Alanine racemase"/>
    <property type="match status" value="1"/>
</dbReference>
<name>A0A0E9LU37_9BACT</name>
<comment type="function">
    <text evidence="2">Pyridoxal 5'-phosphate (PLP)-binding protein, which is involved in PLP homeostasis.</text>
</comment>
<evidence type="ECO:0000313" key="6">
    <source>
        <dbReference type="EMBL" id="GAO28651.1"/>
    </source>
</evidence>
<organism evidence="6 7">
    <name type="scientific">Geofilum rubicundum JCM 15548</name>
    <dbReference type="NCBI Taxonomy" id="1236989"/>
    <lineage>
        <taxon>Bacteria</taxon>
        <taxon>Pseudomonadati</taxon>
        <taxon>Bacteroidota</taxon>
        <taxon>Bacteroidia</taxon>
        <taxon>Marinilabiliales</taxon>
        <taxon>Marinilabiliaceae</taxon>
        <taxon>Geofilum</taxon>
    </lineage>
</organism>
<dbReference type="GO" id="GO:0030170">
    <property type="term" value="F:pyridoxal phosphate binding"/>
    <property type="evidence" value="ECO:0007669"/>
    <property type="project" value="UniProtKB-UniRule"/>
</dbReference>
<dbReference type="PANTHER" id="PTHR10146:SF14">
    <property type="entry name" value="PYRIDOXAL PHOSPHATE HOMEOSTASIS PROTEIN"/>
    <property type="match status" value="1"/>
</dbReference>
<dbReference type="Proteomes" id="UP000032900">
    <property type="component" value="Unassembled WGS sequence"/>
</dbReference>
<protein>
    <recommendedName>
        <fullName evidence="2">Pyridoxal phosphate homeostasis protein</fullName>
        <shortName evidence="2">PLP homeostasis protein</shortName>
    </recommendedName>
</protein>
<dbReference type="InterPro" id="IPR011078">
    <property type="entry name" value="PyrdxlP_homeostasis"/>
</dbReference>
<evidence type="ECO:0000256" key="4">
    <source>
        <dbReference type="RuleBase" id="RU004514"/>
    </source>
</evidence>
<dbReference type="InterPro" id="IPR029066">
    <property type="entry name" value="PLP-binding_barrel"/>
</dbReference>
<evidence type="ECO:0000256" key="1">
    <source>
        <dbReference type="ARBA" id="ARBA00022898"/>
    </source>
</evidence>
<reference evidence="6 7" key="1">
    <citation type="journal article" date="2015" name="Microbes Environ.">
        <title>Distribution and evolution of nitrogen fixation genes in the phylum bacteroidetes.</title>
        <authorList>
            <person name="Inoue J."/>
            <person name="Oshima K."/>
            <person name="Suda W."/>
            <person name="Sakamoto M."/>
            <person name="Iino T."/>
            <person name="Noda S."/>
            <person name="Hongoh Y."/>
            <person name="Hattori M."/>
            <person name="Ohkuma M."/>
        </authorList>
    </citation>
    <scope>NUCLEOTIDE SEQUENCE [LARGE SCALE GENOMIC DNA]</scope>
    <source>
        <strain evidence="6">JCM 15548</strain>
    </source>
</reference>
<dbReference type="RefSeq" id="WP_062122425.1">
    <property type="nucleotide sequence ID" value="NZ_BAZW01000004.1"/>
</dbReference>
<accession>A0A0E9LU37</accession>
<feature type="modified residue" description="N6-(pyridoxal phosphate)lysine" evidence="2 3">
    <location>
        <position position="25"/>
    </location>
</feature>
<dbReference type="OrthoDB" id="9804072at2"/>
<feature type="domain" description="Alanine racemase N-terminal" evidence="5">
    <location>
        <begin position="3"/>
        <end position="220"/>
    </location>
</feature>
<evidence type="ECO:0000313" key="7">
    <source>
        <dbReference type="Proteomes" id="UP000032900"/>
    </source>
</evidence>
<dbReference type="FunFam" id="3.20.20.10:FF:000018">
    <property type="entry name" value="Pyridoxal phosphate homeostasis protein"/>
    <property type="match status" value="1"/>
</dbReference>
<dbReference type="Pfam" id="PF01168">
    <property type="entry name" value="Ala_racemase_N"/>
    <property type="match status" value="1"/>
</dbReference>
<dbReference type="PANTHER" id="PTHR10146">
    <property type="entry name" value="PROLINE SYNTHETASE CO-TRANSCRIBED BACTERIAL HOMOLOG PROTEIN"/>
    <property type="match status" value="1"/>
</dbReference>
<dbReference type="CDD" id="cd00635">
    <property type="entry name" value="PLPDE_III_YBL036c_like"/>
    <property type="match status" value="1"/>
</dbReference>
<dbReference type="HAMAP" id="MF_02087">
    <property type="entry name" value="PLP_homeostasis"/>
    <property type="match status" value="1"/>
</dbReference>
<dbReference type="PROSITE" id="PS01211">
    <property type="entry name" value="UPF0001"/>
    <property type="match status" value="1"/>
</dbReference>
<comment type="similarity">
    <text evidence="2 4">Belongs to the pyridoxal phosphate-binding protein YggS/PROSC family.</text>
</comment>
<evidence type="ECO:0000256" key="3">
    <source>
        <dbReference type="PIRSR" id="PIRSR004848-1"/>
    </source>
</evidence>
<comment type="caution">
    <text evidence="6">The sequence shown here is derived from an EMBL/GenBank/DDBJ whole genome shotgun (WGS) entry which is preliminary data.</text>
</comment>
<evidence type="ECO:0000259" key="5">
    <source>
        <dbReference type="Pfam" id="PF01168"/>
    </source>
</evidence>
<proteinExistence type="inferred from homology"/>
<gene>
    <name evidence="6" type="ORF">JCM15548_1772</name>
</gene>